<sequence>MAVAIHVDNHAASDPTTSVGEPIPTIVLPIKAPASHINTSPLPSVGIPAAAAELGDKDGWDTWHMMAQDWYAEVLKDTPGTGHLQYYLGTLSWDLKGEELRTMYHFIKSLVAKHLFDRGREAVLDLFSPSTQQTLSLPMASAPLLFLHIQGLLFTCIDLDQVKLTLTHFIKCLELDTGSPEESDWTMMAILSIRSLLEFGKATGQLHKVGGLGAQPTEKNLSLEIECDDTAEINSQNQKHWADQEDED</sequence>
<keyword evidence="2" id="KW-1185">Reference proteome</keyword>
<evidence type="ECO:0000313" key="1">
    <source>
        <dbReference type="EMBL" id="KAF9520427.1"/>
    </source>
</evidence>
<dbReference type="GO" id="GO:0005697">
    <property type="term" value="C:telomerase holoenzyme complex"/>
    <property type="evidence" value="ECO:0007669"/>
    <property type="project" value="TreeGrafter"/>
</dbReference>
<protein>
    <submittedName>
        <fullName evidence="1">Uncharacterized protein</fullName>
    </submittedName>
</protein>
<dbReference type="Gene3D" id="1.25.40.10">
    <property type="entry name" value="Tetratricopeptide repeat domain"/>
    <property type="match status" value="1"/>
</dbReference>
<organism evidence="1 2">
    <name type="scientific">Hydnum rufescens UP504</name>
    <dbReference type="NCBI Taxonomy" id="1448309"/>
    <lineage>
        <taxon>Eukaryota</taxon>
        <taxon>Fungi</taxon>
        <taxon>Dikarya</taxon>
        <taxon>Basidiomycota</taxon>
        <taxon>Agaricomycotina</taxon>
        <taxon>Agaricomycetes</taxon>
        <taxon>Cantharellales</taxon>
        <taxon>Hydnaceae</taxon>
        <taxon>Hydnum</taxon>
    </lineage>
</organism>
<dbReference type="PANTHER" id="PTHR15696">
    <property type="entry name" value="SMG-7 SUPPRESSOR WITH MORPHOLOGICAL EFFECT ON GENITALIA PROTEIN 7"/>
    <property type="match status" value="1"/>
</dbReference>
<dbReference type="GO" id="GO:0000184">
    <property type="term" value="P:nuclear-transcribed mRNA catabolic process, nonsense-mediated decay"/>
    <property type="evidence" value="ECO:0007669"/>
    <property type="project" value="TreeGrafter"/>
</dbReference>
<dbReference type="InterPro" id="IPR045153">
    <property type="entry name" value="Est1/Ebs1-like"/>
</dbReference>
<dbReference type="GO" id="GO:0070034">
    <property type="term" value="F:telomerase RNA binding"/>
    <property type="evidence" value="ECO:0007669"/>
    <property type="project" value="TreeGrafter"/>
</dbReference>
<dbReference type="GO" id="GO:0042162">
    <property type="term" value="F:telomeric DNA binding"/>
    <property type="evidence" value="ECO:0007669"/>
    <property type="project" value="TreeGrafter"/>
</dbReference>
<reference evidence="1" key="1">
    <citation type="journal article" date="2020" name="Nat. Commun.">
        <title>Large-scale genome sequencing of mycorrhizal fungi provides insights into the early evolution of symbiotic traits.</title>
        <authorList>
            <person name="Miyauchi S."/>
            <person name="Kiss E."/>
            <person name="Kuo A."/>
            <person name="Drula E."/>
            <person name="Kohler A."/>
            <person name="Sanchez-Garcia M."/>
            <person name="Morin E."/>
            <person name="Andreopoulos B."/>
            <person name="Barry K.W."/>
            <person name="Bonito G."/>
            <person name="Buee M."/>
            <person name="Carver A."/>
            <person name="Chen C."/>
            <person name="Cichocki N."/>
            <person name="Clum A."/>
            <person name="Culley D."/>
            <person name="Crous P.W."/>
            <person name="Fauchery L."/>
            <person name="Girlanda M."/>
            <person name="Hayes R.D."/>
            <person name="Keri Z."/>
            <person name="LaButti K."/>
            <person name="Lipzen A."/>
            <person name="Lombard V."/>
            <person name="Magnuson J."/>
            <person name="Maillard F."/>
            <person name="Murat C."/>
            <person name="Nolan M."/>
            <person name="Ohm R.A."/>
            <person name="Pangilinan J."/>
            <person name="Pereira M.F."/>
            <person name="Perotto S."/>
            <person name="Peter M."/>
            <person name="Pfister S."/>
            <person name="Riley R."/>
            <person name="Sitrit Y."/>
            <person name="Stielow J.B."/>
            <person name="Szollosi G."/>
            <person name="Zifcakova L."/>
            <person name="Stursova M."/>
            <person name="Spatafora J.W."/>
            <person name="Tedersoo L."/>
            <person name="Vaario L.M."/>
            <person name="Yamada A."/>
            <person name="Yan M."/>
            <person name="Wang P."/>
            <person name="Xu J."/>
            <person name="Bruns T."/>
            <person name="Baldrian P."/>
            <person name="Vilgalys R."/>
            <person name="Dunand C."/>
            <person name="Henrissat B."/>
            <person name="Grigoriev I.V."/>
            <person name="Hibbett D."/>
            <person name="Nagy L.G."/>
            <person name="Martin F.M."/>
        </authorList>
    </citation>
    <scope>NUCLEOTIDE SEQUENCE</scope>
    <source>
        <strain evidence="1">UP504</strain>
    </source>
</reference>
<dbReference type="EMBL" id="MU128912">
    <property type="protein sequence ID" value="KAF9520427.1"/>
    <property type="molecule type" value="Genomic_DNA"/>
</dbReference>
<accession>A0A9P6BAB1</accession>
<dbReference type="AlphaFoldDB" id="A0A9P6BAB1"/>
<evidence type="ECO:0000313" key="2">
    <source>
        <dbReference type="Proteomes" id="UP000886523"/>
    </source>
</evidence>
<name>A0A9P6BAB1_9AGAM</name>
<dbReference type="OrthoDB" id="2017974at2759"/>
<dbReference type="SUPFAM" id="SSF48452">
    <property type="entry name" value="TPR-like"/>
    <property type="match status" value="1"/>
</dbReference>
<dbReference type="PANTHER" id="PTHR15696:SF0">
    <property type="entry name" value="TELOMERASE-BINDING PROTEIN EST1A"/>
    <property type="match status" value="1"/>
</dbReference>
<dbReference type="InterPro" id="IPR011990">
    <property type="entry name" value="TPR-like_helical_dom_sf"/>
</dbReference>
<dbReference type="Proteomes" id="UP000886523">
    <property type="component" value="Unassembled WGS sequence"/>
</dbReference>
<comment type="caution">
    <text evidence="1">The sequence shown here is derived from an EMBL/GenBank/DDBJ whole genome shotgun (WGS) entry which is preliminary data.</text>
</comment>
<proteinExistence type="predicted"/>
<gene>
    <name evidence="1" type="ORF">BS47DRAFT_1447159</name>
</gene>